<feature type="compositionally biased region" description="Low complexity" evidence="1">
    <location>
        <begin position="221"/>
        <end position="233"/>
    </location>
</feature>
<dbReference type="AlphaFoldDB" id="A0A4Q9PUD9"/>
<feature type="region of interest" description="Disordered" evidence="1">
    <location>
        <begin position="45"/>
        <end position="98"/>
    </location>
</feature>
<dbReference type="Proteomes" id="UP000292082">
    <property type="component" value="Unassembled WGS sequence"/>
</dbReference>
<feature type="region of interest" description="Disordered" evidence="1">
    <location>
        <begin position="895"/>
        <end position="949"/>
    </location>
</feature>
<accession>A0A4Q9PUD9</accession>
<organism evidence="4 5">
    <name type="scientific">Dichomitus squalens</name>
    <dbReference type="NCBI Taxonomy" id="114155"/>
    <lineage>
        <taxon>Eukaryota</taxon>
        <taxon>Fungi</taxon>
        <taxon>Dikarya</taxon>
        <taxon>Basidiomycota</taxon>
        <taxon>Agaricomycotina</taxon>
        <taxon>Agaricomycetes</taxon>
        <taxon>Polyporales</taxon>
        <taxon>Polyporaceae</taxon>
        <taxon>Dichomitus</taxon>
    </lineage>
</organism>
<dbReference type="EMBL" id="ML145131">
    <property type="protein sequence ID" value="TBU57954.1"/>
    <property type="molecule type" value="Genomic_DNA"/>
</dbReference>
<keyword evidence="5" id="KW-1185">Reference proteome</keyword>
<feature type="compositionally biased region" description="Pro residues" evidence="1">
    <location>
        <begin position="206"/>
        <end position="220"/>
    </location>
</feature>
<dbReference type="InterPro" id="IPR058525">
    <property type="entry name" value="DUF8212"/>
</dbReference>
<feature type="compositionally biased region" description="Basic and acidic residues" evidence="1">
    <location>
        <begin position="329"/>
        <end position="344"/>
    </location>
</feature>
<dbReference type="STRING" id="114155.A0A4Q9PUD9"/>
<sequence length="949" mass="105422">MKCPSGSHSIDLLTIASNVAKDPLPNAWHTLVLEDPLPRLPRGQASELAQNQGKSNPRRGSPAQAHNVTNKEDEVGPELRSSALHGQETLTVGRATKHRTPKWEEGRWAWAEGSHLAVQSLKHLALTATAAHLDEHALYPPRIRGDIMRFLNTRTGEFVERDPKETEYAILSHVWDSQGEQSYMKLSEIQKRYNLQARCLLHGTKSPPPTAAPPAPPDFSPLPSSVEHSSSAPGVHGPSTPSVSSTSDGAALPSHHLCPADIENERQDDPTTTHTEQPRLSRCLDTVWQFVLLVLLFPAYLQPLPSPDPQDSSPTFDDSRKTSHTPVEPSRDPPPHATEGDRSKTPSCCIWGDPELSSKIREACRVAREAGYDYLWIDSCCIDKSSSSELSESINSMYQWYGRSVECYAYLVDVPPGEDPRSPESKFRSSRWFRRGWTLQELIAPSEVKFLSNDWNIIGTKLTLVDIVDETTTIPWEALLRLEPLDVFSVAERLSWAARRETTRVEDRAYSLFGIFDINMPTLYGEGERAFRRLQEEILRRVPDQSLFAWQYVYQGPDMSEQPIACEVEYTLECIEWSPNVLLASSMNAFGADSRDIHIVPHAVLDQLQLSSLSTIEYTPTPQGIRTQIPLLPLSCFFPQSATIEYLNEIPGSQWYLAILGCEHKSSPGSLLGRVCYISPSGTGVDLLCSGCVVVSPARSRGDHRPDLFPLSLATIEHCRKHIALKMVYISYSERASTQSDPEDARYQPHKTINLVLRRKTRDALRAQGYTAELRGPDEGHPNTHWLTLSCDDHTITVEYRHTLEYHGRELEVEADAKMSRDTLGEAEEIEANPSSVRWSGYSSWFMSLNTEKMAFILATKKLTVELGLEWAAPSHYFLRVNIVTETLPVESSTSLELAQGTQAEGSGAGGDAGEQDIGAEAGASAGGVLQPDDALLPMQHSDDTTGPL</sequence>
<dbReference type="InterPro" id="IPR010730">
    <property type="entry name" value="HET"/>
</dbReference>
<evidence type="ECO:0000313" key="5">
    <source>
        <dbReference type="Proteomes" id="UP000292082"/>
    </source>
</evidence>
<dbReference type="Pfam" id="PF06985">
    <property type="entry name" value="HET"/>
    <property type="match status" value="1"/>
</dbReference>
<dbReference type="PANTHER" id="PTHR10622:SF10">
    <property type="entry name" value="HET DOMAIN-CONTAINING PROTEIN"/>
    <property type="match status" value="1"/>
</dbReference>
<name>A0A4Q9PUD9_9APHY</name>
<feature type="domain" description="Heterokaryon incompatibility" evidence="2">
    <location>
        <begin position="355"/>
        <end position="411"/>
    </location>
</feature>
<feature type="compositionally biased region" description="Polar residues" evidence="1">
    <location>
        <begin position="239"/>
        <end position="248"/>
    </location>
</feature>
<evidence type="ECO:0000259" key="2">
    <source>
        <dbReference type="Pfam" id="PF06985"/>
    </source>
</evidence>
<dbReference type="Pfam" id="PF26640">
    <property type="entry name" value="DUF8212"/>
    <property type="match status" value="1"/>
</dbReference>
<evidence type="ECO:0000313" key="4">
    <source>
        <dbReference type="EMBL" id="TBU57954.1"/>
    </source>
</evidence>
<proteinExistence type="predicted"/>
<protein>
    <submittedName>
        <fullName evidence="4">Uncharacterized protein</fullName>
    </submittedName>
</protein>
<feature type="region of interest" description="Disordered" evidence="1">
    <location>
        <begin position="201"/>
        <end position="256"/>
    </location>
</feature>
<evidence type="ECO:0000259" key="3">
    <source>
        <dbReference type="Pfam" id="PF26640"/>
    </source>
</evidence>
<gene>
    <name evidence="4" type="ORF">BD310DRAFT_977811</name>
</gene>
<feature type="region of interest" description="Disordered" evidence="1">
    <location>
        <begin position="306"/>
        <end position="346"/>
    </location>
</feature>
<reference evidence="4 5" key="1">
    <citation type="submission" date="2019-01" db="EMBL/GenBank/DDBJ databases">
        <title>Draft genome sequences of three monokaryotic isolates of the white-rot basidiomycete fungus Dichomitus squalens.</title>
        <authorList>
            <consortium name="DOE Joint Genome Institute"/>
            <person name="Lopez S.C."/>
            <person name="Andreopoulos B."/>
            <person name="Pangilinan J."/>
            <person name="Lipzen A."/>
            <person name="Riley R."/>
            <person name="Ahrendt S."/>
            <person name="Ng V."/>
            <person name="Barry K."/>
            <person name="Daum C."/>
            <person name="Grigoriev I.V."/>
            <person name="Hilden K.S."/>
            <person name="Makela M.R."/>
            <person name="de Vries R.P."/>
        </authorList>
    </citation>
    <scope>NUCLEOTIDE SEQUENCE [LARGE SCALE GENOMIC DNA]</scope>
    <source>
        <strain evidence="4 5">CBS 464.89</strain>
    </source>
</reference>
<feature type="domain" description="DUF8212" evidence="3">
    <location>
        <begin position="529"/>
        <end position="732"/>
    </location>
</feature>
<evidence type="ECO:0000256" key="1">
    <source>
        <dbReference type="SAM" id="MobiDB-lite"/>
    </source>
</evidence>
<dbReference type="PANTHER" id="PTHR10622">
    <property type="entry name" value="HET DOMAIN-CONTAINING PROTEIN"/>
    <property type="match status" value="1"/>
</dbReference>